<feature type="region of interest" description="Disordered" evidence="11">
    <location>
        <begin position="1"/>
        <end position="36"/>
    </location>
</feature>
<feature type="compositionally biased region" description="Polar residues" evidence="11">
    <location>
        <begin position="1"/>
        <end position="29"/>
    </location>
</feature>
<keyword evidence="10 12" id="KW-0472">Membrane</keyword>
<evidence type="ECO:0000313" key="14">
    <source>
        <dbReference type="Proteomes" id="UP001153620"/>
    </source>
</evidence>
<dbReference type="InterPro" id="IPR000537">
    <property type="entry name" value="UbiA_prenyltransferase"/>
</dbReference>
<dbReference type="OrthoDB" id="203513at2759"/>
<evidence type="ECO:0000256" key="8">
    <source>
        <dbReference type="ARBA" id="ARBA00022989"/>
    </source>
</evidence>
<keyword evidence="14" id="KW-1185">Reference proteome</keyword>
<feature type="transmembrane region" description="Helical" evidence="12">
    <location>
        <begin position="190"/>
        <end position="212"/>
    </location>
</feature>
<evidence type="ECO:0000256" key="5">
    <source>
        <dbReference type="ARBA" id="ARBA00022602"/>
    </source>
</evidence>
<dbReference type="InterPro" id="IPR026046">
    <property type="entry name" value="UBIAD1"/>
</dbReference>
<evidence type="ECO:0000256" key="11">
    <source>
        <dbReference type="SAM" id="MobiDB-lite"/>
    </source>
</evidence>
<evidence type="ECO:0000256" key="12">
    <source>
        <dbReference type="SAM" id="Phobius"/>
    </source>
</evidence>
<dbReference type="PANTHER" id="PTHR13929:SF0">
    <property type="entry name" value="UBIA PRENYLTRANSFERASE DOMAIN-CONTAINING PROTEIN 1"/>
    <property type="match status" value="1"/>
</dbReference>
<feature type="transmembrane region" description="Helical" evidence="12">
    <location>
        <begin position="167"/>
        <end position="184"/>
    </location>
</feature>
<reference evidence="13" key="1">
    <citation type="submission" date="2022-01" db="EMBL/GenBank/DDBJ databases">
        <authorList>
            <person name="King R."/>
        </authorList>
    </citation>
    <scope>NUCLEOTIDE SEQUENCE</scope>
</reference>
<name>A0A9N9S0N7_9DIPT</name>
<keyword evidence="8 12" id="KW-1133">Transmembrane helix</keyword>
<dbReference type="GO" id="GO:0000139">
    <property type="term" value="C:Golgi membrane"/>
    <property type="evidence" value="ECO:0007669"/>
    <property type="project" value="TreeGrafter"/>
</dbReference>
<evidence type="ECO:0000256" key="10">
    <source>
        <dbReference type="ARBA" id="ARBA00023136"/>
    </source>
</evidence>
<sequence length="348" mass="38432">MTSSEPSELRTETTTARRNGAATSSSGTTPLLDPVKSDDYHPSNKNALMKLKSYLIALRVWSLSASIIPTILGAAISYRTQSAQQDFSLIIFILNVFTIITVHCAGNVVNTYFDYVKGIDNRKSDDRTLVDHLLTMDEVVSLGAVLYTLGCIGFVLLAILSPARMEHLALVYFGGLSSSFLYTGGIGLKYIALGDLLILIIFGPISVIFSYMSQTGNINWALIYYALPLALNTEAILHSNNTRDSESDQKVGIVTLAILIGRTASHVLYALLLFIPYIIFVVLSFKSSLWFVLPLVTLPHAFKIEKQFRNENTLQGVPRQTAKLNFFFGFLYIVSCCCVPHLPLISRI</sequence>
<evidence type="ECO:0000256" key="1">
    <source>
        <dbReference type="ARBA" id="ARBA00004225"/>
    </source>
</evidence>
<reference evidence="13" key="2">
    <citation type="submission" date="2022-10" db="EMBL/GenBank/DDBJ databases">
        <authorList>
            <consortium name="ENA_rothamsted_submissions"/>
            <consortium name="culmorum"/>
            <person name="King R."/>
        </authorList>
    </citation>
    <scope>NUCLEOTIDE SEQUENCE</scope>
</reference>
<dbReference type="FunFam" id="1.10.357.140:FF:000005">
    <property type="entry name" value="UbiA prenyltransferase domain-containing protein 1"/>
    <property type="match status" value="1"/>
</dbReference>
<evidence type="ECO:0000256" key="7">
    <source>
        <dbReference type="ARBA" id="ARBA00022692"/>
    </source>
</evidence>
<dbReference type="CDD" id="cd13962">
    <property type="entry name" value="PT_UbiA_UBIAD1"/>
    <property type="match status" value="1"/>
</dbReference>
<keyword evidence="4" id="KW-0474">Menaquinone biosynthesis</keyword>
<dbReference type="EMBL" id="OU895879">
    <property type="protein sequence ID" value="CAG9809040.1"/>
    <property type="molecule type" value="Genomic_DNA"/>
</dbReference>
<dbReference type="InterPro" id="IPR044878">
    <property type="entry name" value="UbiA_sf"/>
</dbReference>
<keyword evidence="5" id="KW-0637">Prenyltransferase</keyword>
<dbReference type="Pfam" id="PF01040">
    <property type="entry name" value="UbiA"/>
    <property type="match status" value="1"/>
</dbReference>
<evidence type="ECO:0000256" key="9">
    <source>
        <dbReference type="ARBA" id="ARBA00023128"/>
    </source>
</evidence>
<dbReference type="GO" id="GO:0031966">
    <property type="term" value="C:mitochondrial membrane"/>
    <property type="evidence" value="ECO:0007669"/>
    <property type="project" value="UniProtKB-SubCell"/>
</dbReference>
<dbReference type="PANTHER" id="PTHR13929">
    <property type="entry name" value="1,4-DIHYDROXY-2-NAPHTHOATE OCTAPRENYLTRANSFERASE"/>
    <property type="match status" value="1"/>
</dbReference>
<comment type="subcellular location">
    <subcellularLocation>
        <location evidence="1">Mitochondrion membrane</location>
        <topology evidence="1">Multi-pass membrane protein</topology>
    </subcellularLocation>
</comment>
<evidence type="ECO:0000256" key="2">
    <source>
        <dbReference type="ARBA" id="ARBA00004863"/>
    </source>
</evidence>
<organism evidence="13 14">
    <name type="scientific">Chironomus riparius</name>
    <dbReference type="NCBI Taxonomy" id="315576"/>
    <lineage>
        <taxon>Eukaryota</taxon>
        <taxon>Metazoa</taxon>
        <taxon>Ecdysozoa</taxon>
        <taxon>Arthropoda</taxon>
        <taxon>Hexapoda</taxon>
        <taxon>Insecta</taxon>
        <taxon>Pterygota</taxon>
        <taxon>Neoptera</taxon>
        <taxon>Endopterygota</taxon>
        <taxon>Diptera</taxon>
        <taxon>Nematocera</taxon>
        <taxon>Chironomoidea</taxon>
        <taxon>Chironomidae</taxon>
        <taxon>Chironominae</taxon>
        <taxon>Chironomus</taxon>
    </lineage>
</organism>
<evidence type="ECO:0000256" key="6">
    <source>
        <dbReference type="ARBA" id="ARBA00022679"/>
    </source>
</evidence>
<keyword evidence="7 12" id="KW-0812">Transmembrane</keyword>
<dbReference type="GO" id="GO:0005783">
    <property type="term" value="C:endoplasmic reticulum"/>
    <property type="evidence" value="ECO:0007669"/>
    <property type="project" value="TreeGrafter"/>
</dbReference>
<feature type="transmembrane region" description="Helical" evidence="12">
    <location>
        <begin position="139"/>
        <end position="160"/>
    </location>
</feature>
<keyword evidence="9" id="KW-0496">Mitochondrion</keyword>
<gene>
    <name evidence="13" type="ORF">CHIRRI_LOCUS11872</name>
</gene>
<evidence type="ECO:0000256" key="4">
    <source>
        <dbReference type="ARBA" id="ARBA00022428"/>
    </source>
</evidence>
<dbReference type="Gene3D" id="1.10.357.140">
    <property type="entry name" value="UbiA prenyltransferase"/>
    <property type="match status" value="1"/>
</dbReference>
<dbReference type="AlphaFoldDB" id="A0A9N9S0N7"/>
<keyword evidence="6" id="KW-0808">Transferase</keyword>
<feature type="transmembrane region" description="Helical" evidence="12">
    <location>
        <begin position="267"/>
        <end position="285"/>
    </location>
</feature>
<dbReference type="GO" id="GO:0042371">
    <property type="term" value="P:vitamin K biosynthetic process"/>
    <property type="evidence" value="ECO:0007669"/>
    <property type="project" value="TreeGrafter"/>
</dbReference>
<comment type="similarity">
    <text evidence="3">Belongs to the UbiA prenyltransferase family.</text>
</comment>
<accession>A0A9N9S0N7</accession>
<feature type="transmembrane region" description="Helical" evidence="12">
    <location>
        <begin position="326"/>
        <end position="345"/>
    </location>
</feature>
<protein>
    <submittedName>
        <fullName evidence="13">Uncharacterized protein</fullName>
    </submittedName>
</protein>
<feature type="transmembrane region" description="Helical" evidence="12">
    <location>
        <begin position="54"/>
        <end position="75"/>
    </location>
</feature>
<evidence type="ECO:0000313" key="13">
    <source>
        <dbReference type="EMBL" id="CAG9809040.1"/>
    </source>
</evidence>
<evidence type="ECO:0000256" key="3">
    <source>
        <dbReference type="ARBA" id="ARBA00005985"/>
    </source>
</evidence>
<dbReference type="GO" id="GO:0004659">
    <property type="term" value="F:prenyltransferase activity"/>
    <property type="evidence" value="ECO:0007669"/>
    <property type="project" value="UniProtKB-KW"/>
</dbReference>
<dbReference type="GO" id="GO:0009234">
    <property type="term" value="P:menaquinone biosynthetic process"/>
    <property type="evidence" value="ECO:0007669"/>
    <property type="project" value="UniProtKB-KW"/>
</dbReference>
<feature type="transmembrane region" description="Helical" evidence="12">
    <location>
        <begin position="87"/>
        <end position="109"/>
    </location>
</feature>
<comment type="pathway">
    <text evidence="2">Quinol/quinone metabolism; menaquinone biosynthesis.</text>
</comment>
<dbReference type="Proteomes" id="UP001153620">
    <property type="component" value="Chromosome 3"/>
</dbReference>
<dbReference type="PIRSF" id="PIRSF005355">
    <property type="entry name" value="UBIAD1"/>
    <property type="match status" value="1"/>
</dbReference>
<proteinExistence type="inferred from homology"/>